<reference evidence="3" key="1">
    <citation type="submission" date="2022-11" db="UniProtKB">
        <authorList>
            <consortium name="WormBaseParasite"/>
        </authorList>
    </citation>
    <scope>IDENTIFICATION</scope>
</reference>
<protein>
    <submittedName>
        <fullName evidence="3">Uncharacterized protein</fullName>
    </submittedName>
</protein>
<evidence type="ECO:0000313" key="3">
    <source>
        <dbReference type="WBParaSite" id="nRc.2.0.1.t34613-RA"/>
    </source>
</evidence>
<dbReference type="AlphaFoldDB" id="A0A915K9M9"/>
<feature type="region of interest" description="Disordered" evidence="1">
    <location>
        <begin position="1"/>
        <end position="29"/>
    </location>
</feature>
<evidence type="ECO:0000313" key="2">
    <source>
        <dbReference type="Proteomes" id="UP000887565"/>
    </source>
</evidence>
<organism evidence="2 3">
    <name type="scientific">Romanomermis culicivorax</name>
    <name type="common">Nematode worm</name>
    <dbReference type="NCBI Taxonomy" id="13658"/>
    <lineage>
        <taxon>Eukaryota</taxon>
        <taxon>Metazoa</taxon>
        <taxon>Ecdysozoa</taxon>
        <taxon>Nematoda</taxon>
        <taxon>Enoplea</taxon>
        <taxon>Dorylaimia</taxon>
        <taxon>Mermithida</taxon>
        <taxon>Mermithoidea</taxon>
        <taxon>Mermithidae</taxon>
        <taxon>Romanomermis</taxon>
    </lineage>
</organism>
<keyword evidence="2" id="KW-1185">Reference proteome</keyword>
<feature type="compositionally biased region" description="Polar residues" evidence="1">
    <location>
        <begin position="14"/>
        <end position="27"/>
    </location>
</feature>
<accession>A0A915K9M9</accession>
<proteinExistence type="predicted"/>
<sequence length="61" mass="6889">MMKMDANDRRTETLNETASNEENNPQHPNFVVEVGKYACTTIVAPSTERAKFHNSTVVCFL</sequence>
<dbReference type="Proteomes" id="UP000887565">
    <property type="component" value="Unplaced"/>
</dbReference>
<name>A0A915K9M9_ROMCU</name>
<evidence type="ECO:0000256" key="1">
    <source>
        <dbReference type="SAM" id="MobiDB-lite"/>
    </source>
</evidence>
<feature type="compositionally biased region" description="Basic and acidic residues" evidence="1">
    <location>
        <begin position="1"/>
        <end position="13"/>
    </location>
</feature>
<dbReference type="WBParaSite" id="nRc.2.0.1.t34613-RA">
    <property type="protein sequence ID" value="nRc.2.0.1.t34613-RA"/>
    <property type="gene ID" value="nRc.2.0.1.g34613"/>
</dbReference>